<dbReference type="AlphaFoldDB" id="A0AA40BLB2"/>
<sequence>MRRNFFRACFGLAVIGHLQRRGQALFGVLTYLSGWQLAYRASRECLIANEGFPDFVCHLSMAQVKSWLTGSPSDSKITKSQQIRAALANQNLPII</sequence>
<evidence type="ECO:0000313" key="2">
    <source>
        <dbReference type="Proteomes" id="UP001172159"/>
    </source>
</evidence>
<name>A0AA40BLB2_9PEZI</name>
<dbReference type="EMBL" id="JAUKTV010000006">
    <property type="protein sequence ID" value="KAK0736334.1"/>
    <property type="molecule type" value="Genomic_DNA"/>
</dbReference>
<accession>A0AA40BLB2</accession>
<evidence type="ECO:0000313" key="1">
    <source>
        <dbReference type="EMBL" id="KAK0736334.1"/>
    </source>
</evidence>
<proteinExistence type="predicted"/>
<protein>
    <submittedName>
        <fullName evidence="1">Uncharacterized protein</fullName>
    </submittedName>
</protein>
<dbReference type="Proteomes" id="UP001172159">
    <property type="component" value="Unassembled WGS sequence"/>
</dbReference>
<reference evidence="1" key="1">
    <citation type="submission" date="2023-06" db="EMBL/GenBank/DDBJ databases">
        <title>Genome-scale phylogeny and comparative genomics of the fungal order Sordariales.</title>
        <authorList>
            <consortium name="Lawrence Berkeley National Laboratory"/>
            <person name="Hensen N."/>
            <person name="Bonometti L."/>
            <person name="Westerberg I."/>
            <person name="Brannstrom I.O."/>
            <person name="Guillou S."/>
            <person name="Cros-Aarteil S."/>
            <person name="Calhoun S."/>
            <person name="Haridas S."/>
            <person name="Kuo A."/>
            <person name="Mondo S."/>
            <person name="Pangilinan J."/>
            <person name="Riley R."/>
            <person name="Labutti K."/>
            <person name="Andreopoulos B."/>
            <person name="Lipzen A."/>
            <person name="Chen C."/>
            <person name="Yanf M."/>
            <person name="Daum C."/>
            <person name="Ng V."/>
            <person name="Clum A."/>
            <person name="Steindorff A."/>
            <person name="Ohm R."/>
            <person name="Martin F."/>
            <person name="Silar P."/>
            <person name="Natvig D."/>
            <person name="Lalanne C."/>
            <person name="Gautier V."/>
            <person name="Ament-Velasquez S.L."/>
            <person name="Kruys A."/>
            <person name="Hutchinson M.I."/>
            <person name="Powell A.J."/>
            <person name="Barry K."/>
            <person name="Miller A.N."/>
            <person name="Grigoriev I.V."/>
            <person name="Debuchy R."/>
            <person name="Gladieux P."/>
            <person name="Thoren M.H."/>
            <person name="Johannesson H."/>
        </authorList>
    </citation>
    <scope>NUCLEOTIDE SEQUENCE</scope>
    <source>
        <strain evidence="1">CBS 540.89</strain>
    </source>
</reference>
<keyword evidence="2" id="KW-1185">Reference proteome</keyword>
<organism evidence="1 2">
    <name type="scientific">Apiosordaria backusii</name>
    <dbReference type="NCBI Taxonomy" id="314023"/>
    <lineage>
        <taxon>Eukaryota</taxon>
        <taxon>Fungi</taxon>
        <taxon>Dikarya</taxon>
        <taxon>Ascomycota</taxon>
        <taxon>Pezizomycotina</taxon>
        <taxon>Sordariomycetes</taxon>
        <taxon>Sordariomycetidae</taxon>
        <taxon>Sordariales</taxon>
        <taxon>Lasiosphaeriaceae</taxon>
        <taxon>Apiosordaria</taxon>
    </lineage>
</organism>
<gene>
    <name evidence="1" type="ORF">B0T21DRAFT_366739</name>
</gene>
<comment type="caution">
    <text evidence="1">The sequence shown here is derived from an EMBL/GenBank/DDBJ whole genome shotgun (WGS) entry which is preliminary data.</text>
</comment>